<dbReference type="EMBL" id="JAPDOD010000001">
    <property type="protein sequence ID" value="MDA0158875.1"/>
    <property type="molecule type" value="Genomic_DNA"/>
</dbReference>
<dbReference type="GO" id="GO:0005509">
    <property type="term" value="F:calcium ion binding"/>
    <property type="evidence" value="ECO:0007669"/>
    <property type="project" value="InterPro"/>
</dbReference>
<dbReference type="GO" id="GO:0005576">
    <property type="term" value="C:extracellular region"/>
    <property type="evidence" value="ECO:0007669"/>
    <property type="project" value="UniProtKB-SubCell"/>
</dbReference>
<feature type="compositionally biased region" description="Pro residues" evidence="3">
    <location>
        <begin position="403"/>
        <end position="418"/>
    </location>
</feature>
<feature type="compositionally biased region" description="Basic and acidic residues" evidence="3">
    <location>
        <begin position="269"/>
        <end position="283"/>
    </location>
</feature>
<dbReference type="RefSeq" id="WP_270037479.1">
    <property type="nucleotide sequence ID" value="NZ_JAPDOD010000001.1"/>
</dbReference>
<dbReference type="InterPro" id="IPR001343">
    <property type="entry name" value="Hemolysn_Ca-bd"/>
</dbReference>
<evidence type="ECO:0000313" key="6">
    <source>
        <dbReference type="Proteomes" id="UP001149140"/>
    </source>
</evidence>
<evidence type="ECO:0000256" key="1">
    <source>
        <dbReference type="ARBA" id="ARBA00004613"/>
    </source>
</evidence>
<feature type="compositionally biased region" description="Gly residues" evidence="3">
    <location>
        <begin position="142"/>
        <end position="161"/>
    </location>
</feature>
<feature type="region of interest" description="Disordered" evidence="3">
    <location>
        <begin position="392"/>
        <end position="435"/>
    </location>
</feature>
<evidence type="ECO:0000256" key="3">
    <source>
        <dbReference type="SAM" id="MobiDB-lite"/>
    </source>
</evidence>
<evidence type="ECO:0008006" key="7">
    <source>
        <dbReference type="Google" id="ProtNLM"/>
    </source>
</evidence>
<keyword evidence="2" id="KW-0964">Secreted</keyword>
<keyword evidence="6" id="KW-1185">Reference proteome</keyword>
<accession>A0A9X3MMJ9</accession>
<evidence type="ECO:0000313" key="5">
    <source>
        <dbReference type="EMBL" id="MDA0158875.1"/>
    </source>
</evidence>
<dbReference type="PANTHER" id="PTHR38340:SF1">
    <property type="entry name" value="S-LAYER PROTEIN"/>
    <property type="match status" value="1"/>
</dbReference>
<dbReference type="InterPro" id="IPR006311">
    <property type="entry name" value="TAT_signal"/>
</dbReference>
<dbReference type="Gene3D" id="2.150.10.10">
    <property type="entry name" value="Serralysin-like metalloprotease, C-terminal"/>
    <property type="match status" value="4"/>
</dbReference>
<name>A0A9X3MMJ9_9ACTN</name>
<evidence type="ECO:0000256" key="2">
    <source>
        <dbReference type="ARBA" id="ARBA00022525"/>
    </source>
</evidence>
<dbReference type="AlphaFoldDB" id="A0A9X3MMJ9"/>
<comment type="caution">
    <text evidence="5">The sequence shown here is derived from an EMBL/GenBank/DDBJ whole genome shotgun (WGS) entry which is preliminary data.</text>
</comment>
<dbReference type="PRINTS" id="PR00313">
    <property type="entry name" value="CABNDNGRPT"/>
</dbReference>
<dbReference type="PANTHER" id="PTHR38340">
    <property type="entry name" value="S-LAYER PROTEIN"/>
    <property type="match status" value="1"/>
</dbReference>
<keyword evidence="4" id="KW-0732">Signal</keyword>
<organism evidence="5 6">
    <name type="scientific">Solirubrobacter ginsenosidimutans</name>
    <dbReference type="NCBI Taxonomy" id="490573"/>
    <lineage>
        <taxon>Bacteria</taxon>
        <taxon>Bacillati</taxon>
        <taxon>Actinomycetota</taxon>
        <taxon>Thermoleophilia</taxon>
        <taxon>Solirubrobacterales</taxon>
        <taxon>Solirubrobacteraceae</taxon>
        <taxon>Solirubrobacter</taxon>
    </lineage>
</organism>
<dbReference type="InterPro" id="IPR050557">
    <property type="entry name" value="RTX_toxin/Mannuronan_C5-epim"/>
</dbReference>
<dbReference type="PROSITE" id="PS00330">
    <property type="entry name" value="HEMOLYSIN_CALCIUM"/>
    <property type="match status" value="3"/>
</dbReference>
<dbReference type="Pfam" id="PF00353">
    <property type="entry name" value="HemolysinCabind"/>
    <property type="match status" value="4"/>
</dbReference>
<feature type="signal peptide" evidence="4">
    <location>
        <begin position="1"/>
        <end position="31"/>
    </location>
</feature>
<evidence type="ECO:0000256" key="4">
    <source>
        <dbReference type="SAM" id="SignalP"/>
    </source>
</evidence>
<feature type="compositionally biased region" description="Gly residues" evidence="3">
    <location>
        <begin position="326"/>
        <end position="339"/>
    </location>
</feature>
<dbReference type="PROSITE" id="PS51318">
    <property type="entry name" value="TAT"/>
    <property type="match status" value="1"/>
</dbReference>
<reference evidence="5" key="1">
    <citation type="submission" date="2022-10" db="EMBL/GenBank/DDBJ databases">
        <title>The WGS of Solirubrobacter ginsenosidimutans DSM 21036.</title>
        <authorList>
            <person name="Jiang Z."/>
        </authorList>
    </citation>
    <scope>NUCLEOTIDE SEQUENCE</scope>
    <source>
        <strain evidence="5">DSM 21036</strain>
    </source>
</reference>
<dbReference type="SUPFAM" id="SSF51120">
    <property type="entry name" value="beta-Roll"/>
    <property type="match status" value="3"/>
</dbReference>
<feature type="region of interest" description="Disordered" evidence="3">
    <location>
        <begin position="142"/>
        <end position="171"/>
    </location>
</feature>
<proteinExistence type="predicted"/>
<feature type="region of interest" description="Disordered" evidence="3">
    <location>
        <begin position="312"/>
        <end position="356"/>
    </location>
</feature>
<dbReference type="Proteomes" id="UP001149140">
    <property type="component" value="Unassembled WGS sequence"/>
</dbReference>
<feature type="chain" id="PRO_5040999981" description="Calcium-binding protein" evidence="4">
    <location>
        <begin position="32"/>
        <end position="529"/>
    </location>
</feature>
<sequence>MKEVETSMFNRRRLIAAAIALAMPATLPALASAASVSADAAGGITLRDTGSETNAVTVTLDAPTETWVIRDSATSLTAGAGCTQSAANEIRCAQTGERPSAYLGGGDDAFTAPQDGGWIVYGEDGADQLAGGAGADTFFGGPGADTLTGGGGNDRLDGGTGDDTIDGGTGEDLITYTSATAPVTVDLTAGAGGQAGEHDALTGIEDVTASGTLAGDDGPNFLTGAGGADVISGNGGEDTLVGEGGSDTLGGGAGNDRLYGDTTFGDGNGADHLDGGPGDDRLDGGYGADQIDGGSGFDILDYSARSSGVDVDLRRGAPQGEPGEGDSAGGVEGVYGGAGNDTLVGDDGDNVLHGGDGNDTLRGLGGTDTLDGGAGVNLLDCGGSTDTVIAGPQDSVIGCGDATPPPPGDSQNPPPPPVGGAGGENQSPKPSPAVHATRLTVRLLAKTLRLGRDGKLALRVNASSAGKLAVALKLGKVTYLHRSVTVKRGASTLHLKFSASTTRKLRKHAKLTLKLTLGTLHANVVVKRA</sequence>
<gene>
    <name evidence="5" type="ORF">OM076_01260</name>
</gene>
<feature type="compositionally biased region" description="Gly residues" evidence="3">
    <location>
        <begin position="242"/>
        <end position="254"/>
    </location>
</feature>
<comment type="subcellular location">
    <subcellularLocation>
        <location evidence="1">Secreted</location>
    </subcellularLocation>
</comment>
<dbReference type="InterPro" id="IPR018511">
    <property type="entry name" value="Hemolysin-typ_Ca-bd_CS"/>
</dbReference>
<feature type="region of interest" description="Disordered" evidence="3">
    <location>
        <begin position="234"/>
        <end position="288"/>
    </location>
</feature>
<dbReference type="InterPro" id="IPR011049">
    <property type="entry name" value="Serralysin-like_metalloprot_C"/>
</dbReference>
<protein>
    <recommendedName>
        <fullName evidence="7">Calcium-binding protein</fullName>
    </recommendedName>
</protein>